<dbReference type="Gene3D" id="3.30.70.330">
    <property type="match status" value="1"/>
</dbReference>
<dbReference type="InterPro" id="IPR000504">
    <property type="entry name" value="RRM_dom"/>
</dbReference>
<protein>
    <recommendedName>
        <fullName evidence="4">RRM domain-containing protein</fullName>
    </recommendedName>
</protein>
<proteinExistence type="predicted"/>
<evidence type="ECO:0000256" key="3">
    <source>
        <dbReference type="SAM" id="MobiDB-lite"/>
    </source>
</evidence>
<dbReference type="STRING" id="403673.A0A177WPP5"/>
<dbReference type="AlphaFoldDB" id="A0A177WPP5"/>
<dbReference type="GO" id="GO:0003723">
    <property type="term" value="F:RNA binding"/>
    <property type="evidence" value="ECO:0007669"/>
    <property type="project" value="UniProtKB-UniRule"/>
</dbReference>
<organism evidence="5 6">
    <name type="scientific">Batrachochytrium dendrobatidis (strain JEL423)</name>
    <dbReference type="NCBI Taxonomy" id="403673"/>
    <lineage>
        <taxon>Eukaryota</taxon>
        <taxon>Fungi</taxon>
        <taxon>Fungi incertae sedis</taxon>
        <taxon>Chytridiomycota</taxon>
        <taxon>Chytridiomycota incertae sedis</taxon>
        <taxon>Chytridiomycetes</taxon>
        <taxon>Rhizophydiales</taxon>
        <taxon>Rhizophydiales incertae sedis</taxon>
        <taxon>Batrachochytrium</taxon>
    </lineage>
</organism>
<dbReference type="SMART" id="SM00360">
    <property type="entry name" value="RRM"/>
    <property type="match status" value="1"/>
</dbReference>
<reference evidence="5 6" key="1">
    <citation type="submission" date="2006-10" db="EMBL/GenBank/DDBJ databases">
        <title>The Genome Sequence of Batrachochytrium dendrobatidis JEL423.</title>
        <authorList>
            <consortium name="The Broad Institute Genome Sequencing Platform"/>
            <person name="Birren B."/>
            <person name="Lander E."/>
            <person name="Galagan J."/>
            <person name="Cuomo C."/>
            <person name="Devon K."/>
            <person name="Jaffe D."/>
            <person name="Butler J."/>
            <person name="Alvarez P."/>
            <person name="Gnerre S."/>
            <person name="Grabherr M."/>
            <person name="Kleber M."/>
            <person name="Mauceli E."/>
            <person name="Brockman W."/>
            <person name="Young S."/>
            <person name="LaButti K."/>
            <person name="Sykes S."/>
            <person name="DeCaprio D."/>
            <person name="Crawford M."/>
            <person name="Koehrsen M."/>
            <person name="Engels R."/>
            <person name="Montgomery P."/>
            <person name="Pearson M."/>
            <person name="Howarth C."/>
            <person name="Larson L."/>
            <person name="White J."/>
            <person name="O'Leary S."/>
            <person name="Kodira C."/>
            <person name="Zeng Q."/>
            <person name="Yandava C."/>
            <person name="Alvarado L."/>
            <person name="Longcore J."/>
            <person name="James T."/>
        </authorList>
    </citation>
    <scope>NUCLEOTIDE SEQUENCE [LARGE SCALE GENOMIC DNA]</scope>
    <source>
        <strain evidence="5 6">JEL423</strain>
    </source>
</reference>
<dbReference type="EMBL" id="DS022305">
    <property type="protein sequence ID" value="OAJ41331.1"/>
    <property type="molecule type" value="Genomic_DNA"/>
</dbReference>
<dbReference type="eggNOG" id="ENOG502RH7I">
    <property type="taxonomic scope" value="Eukaryota"/>
</dbReference>
<dbReference type="VEuPathDB" id="FungiDB:BDEG_24952"/>
<evidence type="ECO:0000256" key="2">
    <source>
        <dbReference type="PROSITE-ProRule" id="PRU00176"/>
    </source>
</evidence>
<feature type="domain" description="RRM" evidence="4">
    <location>
        <begin position="42"/>
        <end position="123"/>
    </location>
</feature>
<accession>A0A177WPP5</accession>
<evidence type="ECO:0000313" key="5">
    <source>
        <dbReference type="EMBL" id="OAJ41331.1"/>
    </source>
</evidence>
<dbReference type="Pfam" id="PF00076">
    <property type="entry name" value="RRM_1"/>
    <property type="match status" value="1"/>
</dbReference>
<dbReference type="InterPro" id="IPR035979">
    <property type="entry name" value="RBD_domain_sf"/>
</dbReference>
<evidence type="ECO:0000313" key="6">
    <source>
        <dbReference type="Proteomes" id="UP000077115"/>
    </source>
</evidence>
<reference evidence="5 6" key="2">
    <citation type="submission" date="2016-05" db="EMBL/GenBank/DDBJ databases">
        <title>Lineage-specific infection strategies underlie the spectrum of fungal disease in amphibians.</title>
        <authorList>
            <person name="Cuomo C.A."/>
            <person name="Farrer R.A."/>
            <person name="James T."/>
            <person name="Longcore J."/>
            <person name="Birren B."/>
        </authorList>
    </citation>
    <scope>NUCLEOTIDE SEQUENCE [LARGE SCALE GENOMIC DNA]</scope>
    <source>
        <strain evidence="5 6">JEL423</strain>
    </source>
</reference>
<dbReference type="OrthoDB" id="6730379at2759"/>
<dbReference type="Proteomes" id="UP000077115">
    <property type="component" value="Unassembled WGS sequence"/>
</dbReference>
<gene>
    <name evidence="5" type="ORF">BDEG_24952</name>
</gene>
<evidence type="ECO:0000256" key="1">
    <source>
        <dbReference type="ARBA" id="ARBA00022884"/>
    </source>
</evidence>
<dbReference type="InterPro" id="IPR012677">
    <property type="entry name" value="Nucleotide-bd_a/b_plait_sf"/>
</dbReference>
<feature type="region of interest" description="Disordered" evidence="3">
    <location>
        <begin position="227"/>
        <end position="267"/>
    </location>
</feature>
<dbReference type="PANTHER" id="PTHR23189">
    <property type="entry name" value="RNA RECOGNITION MOTIF-CONTAINING"/>
    <property type="match status" value="1"/>
</dbReference>
<evidence type="ECO:0000259" key="4">
    <source>
        <dbReference type="PROSITE" id="PS50102"/>
    </source>
</evidence>
<name>A0A177WPP5_BATDL</name>
<keyword evidence="1 2" id="KW-0694">RNA-binding</keyword>
<sequence>MNNEALEKKPILTLSFQAKKSSTVTNAESSVEIQPSKAEPSPRLYVGNFTDKVTEYTIMKLFEEYGKIARIDYLWHQEGPKHGMPRGYCFVEMDSVEDAGRALAALNRKVVAGRPLSVAYSAAKSEVPESDGLTGWQRRAAKEAQTAAIASVNQKLQVKPNMGGSIESKIKTLERKLAQIQQTVNSSSILNTEDVISRPATSRYKTMHASKRDHSFEIGQYRQQYAERTHQSRQNGHGWKMTGQELSNTVNSSRGKSSRYHPISRPK</sequence>
<feature type="compositionally biased region" description="Basic residues" evidence="3">
    <location>
        <begin position="256"/>
        <end position="267"/>
    </location>
</feature>
<feature type="compositionally biased region" description="Polar residues" evidence="3">
    <location>
        <begin position="244"/>
        <end position="255"/>
    </location>
</feature>
<dbReference type="SUPFAM" id="SSF54928">
    <property type="entry name" value="RNA-binding domain, RBD"/>
    <property type="match status" value="1"/>
</dbReference>
<dbReference type="PROSITE" id="PS50102">
    <property type="entry name" value="RRM"/>
    <property type="match status" value="1"/>
</dbReference>